<feature type="region of interest" description="Disordered" evidence="1">
    <location>
        <begin position="1"/>
        <end position="150"/>
    </location>
</feature>
<evidence type="ECO:0000313" key="3">
    <source>
        <dbReference type="Proteomes" id="UP000606974"/>
    </source>
</evidence>
<reference evidence="2" key="1">
    <citation type="submission" date="2020-02" db="EMBL/GenBank/DDBJ databases">
        <authorList>
            <person name="Palmer J.M."/>
        </authorList>
    </citation>
    <scope>NUCLEOTIDE SEQUENCE</scope>
    <source>
        <strain evidence="2">EPUS1.4</strain>
        <tissue evidence="2">Thallus</tissue>
    </source>
</reference>
<name>A0A8H7E1N1_9EURO</name>
<dbReference type="EMBL" id="JAACFV010000072">
    <property type="protein sequence ID" value="KAF7507264.1"/>
    <property type="molecule type" value="Genomic_DNA"/>
</dbReference>
<evidence type="ECO:0000313" key="2">
    <source>
        <dbReference type="EMBL" id="KAF7507264.1"/>
    </source>
</evidence>
<feature type="compositionally biased region" description="Basic and acidic residues" evidence="1">
    <location>
        <begin position="36"/>
        <end position="45"/>
    </location>
</feature>
<keyword evidence="3" id="KW-1185">Reference proteome</keyword>
<protein>
    <submittedName>
        <fullName evidence="2">Uncharacterized protein</fullName>
    </submittedName>
</protein>
<accession>A0A8H7E1N1</accession>
<comment type="caution">
    <text evidence="2">The sequence shown here is derived from an EMBL/GenBank/DDBJ whole genome shotgun (WGS) entry which is preliminary data.</text>
</comment>
<dbReference type="OrthoDB" id="10441427at2759"/>
<sequence>MPPSTTPHPYQPNVRRRGAGPGGEVDEAESEPSDAGSREVAELNRRYPALRRKVKVVQQGPSTPRPPADRMSRRHAFQPWSPQTGETVPRPPARGADHSPILRNDAPPFTRQAMPPTPTRPERPLRLTSPEPHPHPHPHPPPDRHQTAMRRHPYPEERLYEPANPQLRIVPEPPRVIVGLAPSPNAIRLPNTVASEAAAPQFAMGWARPQGYPLGTGLPAEYWAARALATTTAPPPPPAPALGRASERLRRRRG</sequence>
<dbReference type="Proteomes" id="UP000606974">
    <property type="component" value="Unassembled WGS sequence"/>
</dbReference>
<dbReference type="AlphaFoldDB" id="A0A8H7E1N1"/>
<proteinExistence type="predicted"/>
<organism evidence="2 3">
    <name type="scientific">Endocarpon pusillum</name>
    <dbReference type="NCBI Taxonomy" id="364733"/>
    <lineage>
        <taxon>Eukaryota</taxon>
        <taxon>Fungi</taxon>
        <taxon>Dikarya</taxon>
        <taxon>Ascomycota</taxon>
        <taxon>Pezizomycotina</taxon>
        <taxon>Eurotiomycetes</taxon>
        <taxon>Chaetothyriomycetidae</taxon>
        <taxon>Verrucariales</taxon>
        <taxon>Verrucariaceae</taxon>
        <taxon>Endocarpon</taxon>
    </lineage>
</organism>
<feature type="region of interest" description="Disordered" evidence="1">
    <location>
        <begin position="229"/>
        <end position="254"/>
    </location>
</feature>
<evidence type="ECO:0000256" key="1">
    <source>
        <dbReference type="SAM" id="MobiDB-lite"/>
    </source>
</evidence>
<feature type="compositionally biased region" description="Pro residues" evidence="1">
    <location>
        <begin position="1"/>
        <end position="10"/>
    </location>
</feature>
<gene>
    <name evidence="2" type="ORF">GJ744_010822</name>
</gene>